<sequence>MDSLPTEHSVQHSWSNAVAALKRDSLLNQMDERQLHGLSCIPQTDSLNRLIQAQHDLQNTLMQNYDALKIRHRKLVVEYEKLCARDNVKAVMELTTENKLLRQRLDEEIRLRITLEHALREVTLNMSKKVEQLMRNPTCAIQADSAFESATSNYDNTIDAGLDIHSRSIGPVQMEKDGKVGMERSNSETTATTRAVEGTRAFKFPEDVQSDFSEPTDLKQQKNSGVVHINLVGEWPVVYSRNATVSSKHIHEMRIGTTQLRHDCTWSELDIILVASVRARIKYVTQRSGLRRINYIADIHGDADWSQNYCISDSQVELNAQKLGYRLGNISWVGSSTPIYKKAQGSNSNGMNYNVSGNIFGNKELRPFDFFLRVTKISDESSVAVNNADASQPIPLVIKFHPITGVALECGLTECYVQNCLDLLSKHSGLIWYSKTAVVWTRRLLHLMAGLAMLELPGNLQSQLTQHVVTLNEQTRPESFRFILWLLSQKSTFLVLMKCTKEMTAYKNAGFFDKFHVVRLVCNNQPDLTAARWQRQLQGLKNDSTITSITTERGIR</sequence>
<dbReference type="Proteomes" id="UP000822476">
    <property type="component" value="Unassembled WGS sequence"/>
</dbReference>
<dbReference type="AlphaFoldDB" id="A0A8S9YBH0"/>
<organism evidence="1 2">
    <name type="scientific">Paragonimus skrjabini miyazakii</name>
    <dbReference type="NCBI Taxonomy" id="59628"/>
    <lineage>
        <taxon>Eukaryota</taxon>
        <taxon>Metazoa</taxon>
        <taxon>Spiralia</taxon>
        <taxon>Lophotrochozoa</taxon>
        <taxon>Platyhelminthes</taxon>
        <taxon>Trematoda</taxon>
        <taxon>Digenea</taxon>
        <taxon>Plagiorchiida</taxon>
        <taxon>Troglotremata</taxon>
        <taxon>Troglotrematidae</taxon>
        <taxon>Paragonimus</taxon>
    </lineage>
</organism>
<gene>
    <name evidence="1" type="ORF">EG68_08332</name>
</gene>
<proteinExistence type="predicted"/>
<evidence type="ECO:0000313" key="2">
    <source>
        <dbReference type="Proteomes" id="UP000822476"/>
    </source>
</evidence>
<dbReference type="EMBL" id="JTDE01020970">
    <property type="protein sequence ID" value="KAF7233576.1"/>
    <property type="molecule type" value="Genomic_DNA"/>
</dbReference>
<reference evidence="1" key="1">
    <citation type="submission" date="2019-07" db="EMBL/GenBank/DDBJ databases">
        <title>Annotation for the trematode Paragonimus miyazaki's.</title>
        <authorList>
            <person name="Choi Y.-J."/>
        </authorList>
    </citation>
    <scope>NUCLEOTIDE SEQUENCE</scope>
    <source>
        <strain evidence="1">Japan</strain>
    </source>
</reference>
<keyword evidence="2" id="KW-1185">Reference proteome</keyword>
<evidence type="ECO:0000313" key="1">
    <source>
        <dbReference type="EMBL" id="KAF7233576.1"/>
    </source>
</evidence>
<comment type="caution">
    <text evidence="1">The sequence shown here is derived from an EMBL/GenBank/DDBJ whole genome shotgun (WGS) entry which is preliminary data.</text>
</comment>
<dbReference type="OrthoDB" id="6254528at2759"/>
<name>A0A8S9YBH0_9TREM</name>
<protein>
    <submittedName>
        <fullName evidence="1">Uncharacterized protein</fullName>
    </submittedName>
</protein>
<accession>A0A8S9YBH0</accession>